<dbReference type="NCBIfam" id="TIGR00711">
    <property type="entry name" value="efflux_EmrB"/>
    <property type="match status" value="1"/>
</dbReference>
<dbReference type="InterPro" id="IPR020846">
    <property type="entry name" value="MFS_dom"/>
</dbReference>
<feature type="transmembrane region" description="Helical" evidence="8">
    <location>
        <begin position="140"/>
        <end position="163"/>
    </location>
</feature>
<keyword evidence="5 8" id="KW-0812">Transmembrane</keyword>
<evidence type="ECO:0000256" key="4">
    <source>
        <dbReference type="ARBA" id="ARBA00022475"/>
    </source>
</evidence>
<evidence type="ECO:0000256" key="8">
    <source>
        <dbReference type="SAM" id="Phobius"/>
    </source>
</evidence>
<name>A0ABS5SXP8_9GAMM</name>
<evidence type="ECO:0000256" key="6">
    <source>
        <dbReference type="ARBA" id="ARBA00022989"/>
    </source>
</evidence>
<dbReference type="PANTHER" id="PTHR42718:SF9">
    <property type="entry name" value="MAJOR FACILITATOR SUPERFAMILY MULTIDRUG TRANSPORTER MFSC"/>
    <property type="match status" value="1"/>
</dbReference>
<comment type="similarity">
    <text evidence="2">Belongs to the major facilitator superfamily. EmrB family.</text>
</comment>
<feature type="transmembrane region" description="Helical" evidence="8">
    <location>
        <begin position="403"/>
        <end position="420"/>
    </location>
</feature>
<feature type="transmembrane region" description="Helical" evidence="8">
    <location>
        <begin position="201"/>
        <end position="218"/>
    </location>
</feature>
<proteinExistence type="inferred from homology"/>
<dbReference type="PROSITE" id="PS50850">
    <property type="entry name" value="MFS"/>
    <property type="match status" value="1"/>
</dbReference>
<evidence type="ECO:0000256" key="3">
    <source>
        <dbReference type="ARBA" id="ARBA00022448"/>
    </source>
</evidence>
<dbReference type="Gene3D" id="1.20.1720.10">
    <property type="entry name" value="Multidrug resistance protein D"/>
    <property type="match status" value="1"/>
</dbReference>
<dbReference type="Proteomes" id="UP000790096">
    <property type="component" value="Unassembled WGS sequence"/>
</dbReference>
<feature type="transmembrane region" description="Helical" evidence="8">
    <location>
        <begin position="78"/>
        <end position="104"/>
    </location>
</feature>
<evidence type="ECO:0000313" key="11">
    <source>
        <dbReference type="Proteomes" id="UP000790096"/>
    </source>
</evidence>
<comment type="caution">
    <text evidence="10">The sequence shown here is derived from an EMBL/GenBank/DDBJ whole genome shotgun (WGS) entry which is preliminary data.</text>
</comment>
<keyword evidence="11" id="KW-1185">Reference proteome</keyword>
<dbReference type="SUPFAM" id="SSF103473">
    <property type="entry name" value="MFS general substrate transporter"/>
    <property type="match status" value="1"/>
</dbReference>
<feature type="transmembrane region" description="Helical" evidence="8">
    <location>
        <begin position="426"/>
        <end position="445"/>
    </location>
</feature>
<evidence type="ECO:0000256" key="5">
    <source>
        <dbReference type="ARBA" id="ARBA00022692"/>
    </source>
</evidence>
<dbReference type="Pfam" id="PF07690">
    <property type="entry name" value="MFS_1"/>
    <property type="match status" value="1"/>
</dbReference>
<evidence type="ECO:0000256" key="2">
    <source>
        <dbReference type="ARBA" id="ARBA00008537"/>
    </source>
</evidence>
<reference evidence="10 11" key="1">
    <citation type="submission" date="2020-04" db="EMBL/GenBank/DDBJ databases">
        <title>Genome sequencing of Rosenbergiella species.</title>
        <authorList>
            <person name="Alvarez-Perez S."/>
            <person name="Lievens B."/>
        </authorList>
    </citation>
    <scope>NUCLEOTIDE SEQUENCE [LARGE SCALE GENOMIC DNA]</scope>
    <source>
        <strain evidence="10 11">S61</strain>
    </source>
</reference>
<accession>A0ABS5SXP8</accession>
<feature type="transmembrane region" description="Helical" evidence="8">
    <location>
        <begin position="224"/>
        <end position="247"/>
    </location>
</feature>
<feature type="transmembrane region" description="Helical" evidence="8">
    <location>
        <begin position="46"/>
        <end position="66"/>
    </location>
</feature>
<feature type="domain" description="Major facilitator superfamily (MFS) profile" evidence="9">
    <location>
        <begin position="12"/>
        <end position="451"/>
    </location>
</feature>
<dbReference type="InterPro" id="IPR036259">
    <property type="entry name" value="MFS_trans_sf"/>
</dbReference>
<dbReference type="RefSeq" id="WP_214237538.1">
    <property type="nucleotide sequence ID" value="NZ_JABBFR010000013.1"/>
</dbReference>
<feature type="transmembrane region" description="Helical" evidence="8">
    <location>
        <begin position="305"/>
        <end position="324"/>
    </location>
</feature>
<dbReference type="InterPro" id="IPR004638">
    <property type="entry name" value="EmrB-like"/>
</dbReference>
<evidence type="ECO:0000256" key="7">
    <source>
        <dbReference type="ARBA" id="ARBA00023136"/>
    </source>
</evidence>
<sequence length="451" mass="47693">MSVKITYRTRLIQIATCLAFVMVLLDTSVVNVAVDSIRSTFHTDMLGIQWVINSYSIVFSTLLLTAGSLGDRYGSKPIFLAGFFLFTIGSILCGFSGTLGALIFSRVIQGLGAALLVPTSLSIIRTIFEDPTSRGKAVGWWGASGGIALAAGPVVGGLFISHFGWPSIFLLNVPLGIISFGIVLIYAPSKKTKNSEKLDNYGQLLSAFTLSLLTYGLIEASQSGWGSLAVIISFIGSALSALLLILVERSHSNPIIPLKLFRSSVLGVAIIIGLIANLTFYGIIFVLSLYFQLVKHFTPEEVGTAFLPMMSSLFLVNIIAGRLLPRVGPKFLTSLGLIISALGYLLLLLAIQSPHQWETSVAMLLSGSGIALAIPSITSATLHSTPVEKAGIASGLLNSARQVGGIIGVAIFGNLINVSTSTQFIGGVKIVLVVSCILLIYGAILSKLKLA</sequence>
<feature type="transmembrane region" description="Helical" evidence="8">
    <location>
        <begin position="169"/>
        <end position="189"/>
    </location>
</feature>
<dbReference type="CDD" id="cd17321">
    <property type="entry name" value="MFS_MMR_MDR_like"/>
    <property type="match status" value="1"/>
</dbReference>
<dbReference type="InterPro" id="IPR011701">
    <property type="entry name" value="MFS"/>
</dbReference>
<evidence type="ECO:0000259" key="9">
    <source>
        <dbReference type="PROSITE" id="PS50850"/>
    </source>
</evidence>
<feature type="transmembrane region" description="Helical" evidence="8">
    <location>
        <begin position="331"/>
        <end position="351"/>
    </location>
</feature>
<keyword evidence="3" id="KW-0813">Transport</keyword>
<keyword evidence="7 8" id="KW-0472">Membrane</keyword>
<feature type="transmembrane region" description="Helical" evidence="8">
    <location>
        <begin position="268"/>
        <end position="293"/>
    </location>
</feature>
<comment type="subcellular location">
    <subcellularLocation>
        <location evidence="1">Cell membrane</location>
        <topology evidence="1">Multi-pass membrane protein</topology>
    </subcellularLocation>
</comment>
<feature type="transmembrane region" description="Helical" evidence="8">
    <location>
        <begin position="110"/>
        <end position="128"/>
    </location>
</feature>
<dbReference type="EMBL" id="JABBFR010000013">
    <property type="protein sequence ID" value="MBT0724880.1"/>
    <property type="molecule type" value="Genomic_DNA"/>
</dbReference>
<keyword evidence="6 8" id="KW-1133">Transmembrane helix</keyword>
<feature type="transmembrane region" description="Helical" evidence="8">
    <location>
        <begin position="12"/>
        <end position="34"/>
    </location>
</feature>
<protein>
    <submittedName>
        <fullName evidence="10">MFS transporter</fullName>
    </submittedName>
</protein>
<keyword evidence="4" id="KW-1003">Cell membrane</keyword>
<gene>
    <name evidence="10" type="ORF">HH682_10665</name>
</gene>
<evidence type="ECO:0000313" key="10">
    <source>
        <dbReference type="EMBL" id="MBT0724880.1"/>
    </source>
</evidence>
<organism evidence="10 11">
    <name type="scientific">Rosenbergiella gaditana</name>
    <dbReference type="NCBI Taxonomy" id="2726987"/>
    <lineage>
        <taxon>Bacteria</taxon>
        <taxon>Pseudomonadati</taxon>
        <taxon>Pseudomonadota</taxon>
        <taxon>Gammaproteobacteria</taxon>
        <taxon>Enterobacterales</taxon>
        <taxon>Erwiniaceae</taxon>
        <taxon>Rosenbergiella</taxon>
    </lineage>
</organism>
<evidence type="ECO:0000256" key="1">
    <source>
        <dbReference type="ARBA" id="ARBA00004651"/>
    </source>
</evidence>
<dbReference type="PANTHER" id="PTHR42718">
    <property type="entry name" value="MAJOR FACILITATOR SUPERFAMILY MULTIDRUG TRANSPORTER MFSC"/>
    <property type="match status" value="1"/>
</dbReference>
<dbReference type="Gene3D" id="1.20.1250.20">
    <property type="entry name" value="MFS general substrate transporter like domains"/>
    <property type="match status" value="1"/>
</dbReference>
<feature type="transmembrane region" description="Helical" evidence="8">
    <location>
        <begin position="363"/>
        <end position="382"/>
    </location>
</feature>